<comment type="similarity">
    <text evidence="1">Belongs to the transposase 8 family.</text>
</comment>
<evidence type="ECO:0000256" key="1">
    <source>
        <dbReference type="ARBA" id="ARBA00009964"/>
    </source>
</evidence>
<reference evidence="2 3" key="1">
    <citation type="submission" date="2019-02" db="EMBL/GenBank/DDBJ databases">
        <title>Comparative genomic analysis of the Hafnia genus genomes.</title>
        <authorList>
            <person name="Zhiqiu Y."/>
            <person name="Chao Y."/>
            <person name="Yuhui D."/>
            <person name="Di H."/>
            <person name="Bin L."/>
        </authorList>
    </citation>
    <scope>NUCLEOTIDE SEQUENCE [LARGE SCALE GENOMIC DNA]</scope>
    <source>
        <strain evidence="2 3">PCM_1210</strain>
    </source>
</reference>
<dbReference type="Proteomes" id="UP000291600">
    <property type="component" value="Unassembled WGS sequence"/>
</dbReference>
<evidence type="ECO:0008006" key="4">
    <source>
        <dbReference type="Google" id="ProtNLM"/>
    </source>
</evidence>
<sequence>MSESLHLSKKRASYTPEFKLELVEKSYQPGGCVAHLAREYGINNNLLFT</sequence>
<dbReference type="EMBL" id="SITJ01000059">
    <property type="protein sequence ID" value="TBL68513.1"/>
    <property type="molecule type" value="Genomic_DNA"/>
</dbReference>
<evidence type="ECO:0000313" key="2">
    <source>
        <dbReference type="EMBL" id="TBL68513.1"/>
    </source>
</evidence>
<dbReference type="AlphaFoldDB" id="A0ABD7Q5D5"/>
<proteinExistence type="inferred from homology"/>
<protein>
    <recommendedName>
        <fullName evidence="4">Transposase</fullName>
    </recommendedName>
</protein>
<dbReference type="InterPro" id="IPR002514">
    <property type="entry name" value="Transposase_8"/>
</dbReference>
<name>A0ABD7Q5D5_HAFAL</name>
<dbReference type="SUPFAM" id="SSF46689">
    <property type="entry name" value="Homeodomain-like"/>
    <property type="match status" value="1"/>
</dbReference>
<dbReference type="InterPro" id="IPR009057">
    <property type="entry name" value="Homeodomain-like_sf"/>
</dbReference>
<comment type="caution">
    <text evidence="2">The sequence shown here is derived from an EMBL/GenBank/DDBJ whole genome shotgun (WGS) entry which is preliminary data.</text>
</comment>
<organism evidence="2 3">
    <name type="scientific">Hafnia alvei</name>
    <dbReference type="NCBI Taxonomy" id="569"/>
    <lineage>
        <taxon>Bacteria</taxon>
        <taxon>Pseudomonadati</taxon>
        <taxon>Pseudomonadota</taxon>
        <taxon>Gammaproteobacteria</taxon>
        <taxon>Enterobacterales</taxon>
        <taxon>Hafniaceae</taxon>
        <taxon>Hafnia</taxon>
    </lineage>
</organism>
<dbReference type="Pfam" id="PF01527">
    <property type="entry name" value="HTH_Tnp_1"/>
    <property type="match status" value="1"/>
</dbReference>
<dbReference type="RefSeq" id="WP_130970679.1">
    <property type="nucleotide sequence ID" value="NZ_SITJ01000059.1"/>
</dbReference>
<evidence type="ECO:0000313" key="3">
    <source>
        <dbReference type="Proteomes" id="UP000291600"/>
    </source>
</evidence>
<gene>
    <name evidence="2" type="ORF">EYY96_07460</name>
</gene>
<accession>A0ABD7Q5D5</accession>